<dbReference type="RefSeq" id="XP_711731.2">
    <property type="nucleotide sequence ID" value="XM_706639.2"/>
</dbReference>
<accession>A0A1D8PE38</accession>
<dbReference type="KEGG" id="cal:CAALFM_C107560WA"/>
<evidence type="ECO:0000313" key="1">
    <source>
        <dbReference type="CGD" id="CAL0000190976"/>
    </source>
</evidence>
<reference evidence="2 3" key="1">
    <citation type="journal article" date="2004" name="Proc. Natl. Acad. Sci. U.S.A.">
        <title>The diploid genome sequence of Candida albicans.</title>
        <authorList>
            <person name="Jones T."/>
            <person name="Federspiel N.A."/>
            <person name="Chibana H."/>
            <person name="Dungan J."/>
            <person name="Kalman S."/>
            <person name="Magee B.B."/>
            <person name="Newport G."/>
            <person name="Thorstenson Y.R."/>
            <person name="Agabian N."/>
            <person name="Magee P.T."/>
            <person name="Davis R.W."/>
            <person name="Scherer S."/>
        </authorList>
    </citation>
    <scope>NUCLEOTIDE SEQUENCE [LARGE SCALE GENOMIC DNA]</scope>
    <source>
        <strain evidence="3">SC5314 / ATCC MYA-2876</strain>
    </source>
</reference>
<gene>
    <name evidence="2" type="ordered locus">CAALFM_C107560WA</name>
    <name evidence="1" type="ordered locus">orf19.10305</name>
</gene>
<protein>
    <submittedName>
        <fullName evidence="2">Uncharacterized protein</fullName>
    </submittedName>
</protein>
<dbReference type="Proteomes" id="UP000000559">
    <property type="component" value="Chromosome 1"/>
</dbReference>
<organism evidence="2 3">
    <name type="scientific">Candida albicans (strain SC5314 / ATCC MYA-2876)</name>
    <name type="common">Yeast</name>
    <dbReference type="NCBI Taxonomy" id="237561"/>
    <lineage>
        <taxon>Eukaryota</taxon>
        <taxon>Fungi</taxon>
        <taxon>Dikarya</taxon>
        <taxon>Ascomycota</taxon>
        <taxon>Saccharomycotina</taxon>
        <taxon>Pichiomycetes</taxon>
        <taxon>Debaryomycetaceae</taxon>
        <taxon>Candida/Lodderomyces clade</taxon>
        <taxon>Candida</taxon>
    </lineage>
</organism>
<dbReference type="InParanoid" id="A0A1D8PE38"/>
<dbReference type="VEuPathDB" id="FungiDB:C1_07560W_A"/>
<reference evidence="2 3" key="2">
    <citation type="journal article" date="2007" name="Genome Biol.">
        <title>Assembly of the Candida albicans genome into sixteen supercontigs aligned on the eight chromosomes.</title>
        <authorList>
            <person name="van het Hoog M."/>
            <person name="Rast T.J."/>
            <person name="Martchenko M."/>
            <person name="Grindle S."/>
            <person name="Dignard D."/>
            <person name="Hogues H."/>
            <person name="Cuomo C."/>
            <person name="Berriman M."/>
            <person name="Scherer S."/>
            <person name="Magee B.B."/>
            <person name="Whiteway M."/>
            <person name="Chibana H."/>
            <person name="Nantel A."/>
            <person name="Magee P.T."/>
        </authorList>
    </citation>
    <scope>GENOME REANNOTATION</scope>
    <source>
        <strain evidence="3">SC5314 / ATCC MYA-2876</strain>
    </source>
</reference>
<proteinExistence type="predicted"/>
<sequence length="319" mass="37376">MNNSIRQFLNKSKADVISHSVKCIIPEQVSLPTNLHPPTSAFNSYTNKFKNAQDFYDHIQPIPFQTNTLPKDRSEIRGVDSSIHRFLFNKFKWKEYPPILKNEFMMIQFFPHHHIISNFRKSNIAFAVNIYTIPLFNSIRLRDAMNRYRGRYSNLQFFKTKTSPIQSACGRSQTKKLFRELFVKALQTSGVINKEGNDNTSVTDKLKGVYAIHIYKVPITTEQKDKVVQDYSAMINKIVNDKNIWNTLNQAARRSKSVNLQPVLPNVRFSWEVGNCKDDRIRFPFINMTEIQSKKSEYTKRFKKNANKQRNQNQQDIIK</sequence>
<name>A0A1D8PE38_CANAL</name>
<evidence type="ECO:0000313" key="2">
    <source>
        <dbReference type="EMBL" id="AOW26403.1"/>
    </source>
</evidence>
<dbReference type="CGD" id="CAL0000190976">
    <property type="gene designation" value="orf19.10305"/>
</dbReference>
<keyword evidence="3" id="KW-1185">Reference proteome</keyword>
<reference evidence="2 3" key="3">
    <citation type="journal article" date="2013" name="Genome Biol.">
        <title>Assembly of a phased diploid Candida albicans genome facilitates allele-specific measurements and provides a simple model for repeat and indel structure.</title>
        <authorList>
            <person name="Muzzey D."/>
            <person name="Schwartz K."/>
            <person name="Weissman J.S."/>
            <person name="Sherlock G."/>
        </authorList>
    </citation>
    <scope>NUCLEOTIDE SEQUENCE [LARGE SCALE GENOMIC DNA]</scope>
    <source>
        <strain evidence="3">SC5314 / ATCC MYA-2876</strain>
    </source>
</reference>
<dbReference type="GeneID" id="3646676"/>
<dbReference type="eggNOG" id="ENOG502R9QV">
    <property type="taxonomic scope" value="Eukaryota"/>
</dbReference>
<evidence type="ECO:0000313" key="3">
    <source>
        <dbReference type="Proteomes" id="UP000000559"/>
    </source>
</evidence>
<dbReference type="AlphaFoldDB" id="A0A1D8PE38"/>
<dbReference type="OrthoDB" id="4011186at2759"/>
<dbReference type="EMBL" id="CP017623">
    <property type="protein sequence ID" value="AOW26403.1"/>
    <property type="molecule type" value="Genomic_DNA"/>
</dbReference>